<evidence type="ECO:0000313" key="2">
    <source>
        <dbReference type="EMBL" id="CAE6436198.1"/>
    </source>
</evidence>
<dbReference type="EMBL" id="CAJMWW010000087">
    <property type="protein sequence ID" value="CAE6436198.1"/>
    <property type="molecule type" value="Genomic_DNA"/>
</dbReference>
<sequence length="656" mass="75153">MSFVSASILNPSLAWSMGNSGKGWVEIKFPFEMDWYHEQPCTTFTTLQHHKEPKGFRHEFIVLQMTNNSICRIERMGDPDNRFDALSAKGSLAHDFAQVFPNHPDQAKAAGLETSDIVAEITLPAEIDLKHVLYICRALHEGEKTRNYTLQVYNCYFLSLTLQCCLIRLSIRWDFSELFKGWLSHLGQKTSQLQSPSMLSSVQHWSDTSFSPTLLRTFLSLSMSSLEDQDVPKMIMKHVYDQLHNRFYPSPTFCQRLQDTLDNELWHSNIAVIPHSFVDEAVEQSILSALDYSLDIGCSRLEEAQAAQWRKWGEALIELVSLSSICPKSRLTPSAYKWLPQVSPVFGINNNLTTAVKVLDYQCAKVQPELVQNLTIQQWGSICLTHLLRLCLWLLVTILSLWGIHLFSWGPIQCTLIEVELDALLGTGPVDFANLDSRIRDLHTLCESKLAVWSNPPWADFHHMVEELLVGNLQVTESGPRELKVCTWNQNIQEREKRTCSIQEFQSHVLDRLEAQAELVESVWLGSATQIKRELKDRLLEVWMLIREDLDLGVSEVQVKLQAGGSEPRMSRDKMLRQCPVCGKWVDPKPSNWSRHMNVHLAVKHYGCRVCGGEWVTKDQVIIHYIRHHMDVTGRAPTVEERTEARRFVIPLSPEK</sequence>
<dbReference type="InterPro" id="IPR013087">
    <property type="entry name" value="Znf_C2H2_type"/>
</dbReference>
<organism evidence="2 3">
    <name type="scientific">Rhizoctonia solani</name>
    <dbReference type="NCBI Taxonomy" id="456999"/>
    <lineage>
        <taxon>Eukaryota</taxon>
        <taxon>Fungi</taxon>
        <taxon>Dikarya</taxon>
        <taxon>Basidiomycota</taxon>
        <taxon>Agaricomycotina</taxon>
        <taxon>Agaricomycetes</taxon>
        <taxon>Cantharellales</taxon>
        <taxon>Ceratobasidiaceae</taxon>
        <taxon>Rhizoctonia</taxon>
    </lineage>
</organism>
<dbReference type="SUPFAM" id="SSF57667">
    <property type="entry name" value="beta-beta-alpha zinc fingers"/>
    <property type="match status" value="1"/>
</dbReference>
<gene>
    <name evidence="2" type="ORF">RDB_LOCUS78679</name>
</gene>
<dbReference type="PROSITE" id="PS00028">
    <property type="entry name" value="ZINC_FINGER_C2H2_1"/>
    <property type="match status" value="1"/>
</dbReference>
<dbReference type="InterPro" id="IPR036236">
    <property type="entry name" value="Znf_C2H2_sf"/>
</dbReference>
<comment type="caution">
    <text evidence="2">The sequence shown here is derived from an EMBL/GenBank/DDBJ whole genome shotgun (WGS) entry which is preliminary data.</text>
</comment>
<evidence type="ECO:0000313" key="3">
    <source>
        <dbReference type="Proteomes" id="UP000663841"/>
    </source>
</evidence>
<dbReference type="AlphaFoldDB" id="A0A8H2XVF6"/>
<name>A0A8H2XVF6_9AGAM</name>
<protein>
    <recommendedName>
        <fullName evidence="1">C2H2-type domain-containing protein</fullName>
    </recommendedName>
</protein>
<dbReference type="Proteomes" id="UP000663841">
    <property type="component" value="Unassembled WGS sequence"/>
</dbReference>
<evidence type="ECO:0000259" key="1">
    <source>
        <dbReference type="PROSITE" id="PS00028"/>
    </source>
</evidence>
<feature type="domain" description="C2H2-type" evidence="1">
    <location>
        <begin position="608"/>
        <end position="629"/>
    </location>
</feature>
<dbReference type="Gene3D" id="3.30.160.60">
    <property type="entry name" value="Classic Zinc Finger"/>
    <property type="match status" value="1"/>
</dbReference>
<accession>A0A8H2XVF6</accession>
<proteinExistence type="predicted"/>
<reference evidence="2" key="1">
    <citation type="submission" date="2021-01" db="EMBL/GenBank/DDBJ databases">
        <authorList>
            <person name="Kaushik A."/>
        </authorList>
    </citation>
    <scope>NUCLEOTIDE SEQUENCE</scope>
    <source>
        <strain evidence="2">AG3-T5</strain>
    </source>
</reference>